<gene>
    <name evidence="3" type="ORF">MGMO_143c00070</name>
</gene>
<dbReference type="AlphaFoldDB" id="V5DMX2"/>
<evidence type="ECO:0000313" key="4">
    <source>
        <dbReference type="Proteomes" id="UP000017842"/>
    </source>
</evidence>
<evidence type="ECO:0008006" key="5">
    <source>
        <dbReference type="Google" id="ProtNLM"/>
    </source>
</evidence>
<dbReference type="eggNOG" id="ENOG5032ZXK">
    <property type="taxonomic scope" value="Bacteria"/>
</dbReference>
<proteinExistence type="predicted"/>
<dbReference type="Proteomes" id="UP000017842">
    <property type="component" value="Unassembled WGS sequence"/>
</dbReference>
<protein>
    <recommendedName>
        <fullName evidence="5">DUF2782 domain-containing protein</fullName>
    </recommendedName>
</protein>
<dbReference type="STRING" id="1116472.MGMO_143c00070"/>
<name>V5DMX2_9GAMM</name>
<dbReference type="Gene3D" id="2.20.130.30">
    <property type="entry name" value="Protein of unknown function DUF2782"/>
    <property type="match status" value="1"/>
</dbReference>
<dbReference type="OrthoDB" id="5296182at2"/>
<feature type="region of interest" description="Disordered" evidence="1">
    <location>
        <begin position="23"/>
        <end position="44"/>
    </location>
</feature>
<dbReference type="InterPro" id="IPR021357">
    <property type="entry name" value="DUF2782"/>
</dbReference>
<comment type="caution">
    <text evidence="3">The sequence shown here is derived from an EMBL/GenBank/DDBJ whole genome shotgun (WGS) entry which is preliminary data.</text>
</comment>
<evidence type="ECO:0000256" key="2">
    <source>
        <dbReference type="SAM" id="SignalP"/>
    </source>
</evidence>
<accession>V5DMX2</accession>
<evidence type="ECO:0000256" key="1">
    <source>
        <dbReference type="SAM" id="MobiDB-lite"/>
    </source>
</evidence>
<evidence type="ECO:0000313" key="3">
    <source>
        <dbReference type="EMBL" id="ESS68806.1"/>
    </source>
</evidence>
<keyword evidence="4" id="KW-1185">Reference proteome</keyword>
<feature type="signal peptide" evidence="2">
    <location>
        <begin position="1"/>
        <end position="16"/>
    </location>
</feature>
<feature type="chain" id="PRO_5004732031" description="DUF2782 domain-containing protein" evidence="2">
    <location>
        <begin position="17"/>
        <end position="112"/>
    </location>
</feature>
<organism evidence="3 4">
    <name type="scientific">Methyloglobulus morosus KoM1</name>
    <dbReference type="NCBI Taxonomy" id="1116472"/>
    <lineage>
        <taxon>Bacteria</taxon>
        <taxon>Pseudomonadati</taxon>
        <taxon>Pseudomonadota</taxon>
        <taxon>Gammaproteobacteria</taxon>
        <taxon>Methylococcales</taxon>
        <taxon>Methylococcaceae</taxon>
        <taxon>Methyloglobulus</taxon>
    </lineage>
</organism>
<dbReference type="PATRIC" id="fig|1116472.3.peg.3515"/>
<dbReference type="EMBL" id="AYLO01000132">
    <property type="protein sequence ID" value="ESS68806.1"/>
    <property type="molecule type" value="Genomic_DNA"/>
</dbReference>
<sequence>MRRFLLLSLLSFPVFAVDEKPPTLDPVPEVPEPPLPVQSGEEMEPDITIIRKGKKTIQEYRRGGKLYMVKIIPDIGPPYYFIDSDGDGKMDVQGNDLDKGSRVNMWKLLEWD</sequence>
<keyword evidence="2" id="KW-0732">Signal</keyword>
<feature type="compositionally biased region" description="Pro residues" evidence="1">
    <location>
        <begin position="23"/>
        <end position="36"/>
    </location>
</feature>
<reference evidence="3 4" key="1">
    <citation type="journal article" date="2013" name="Genome Announc.">
        <title>Draft Genome Sequence of the Methanotrophic Gammaproteobacterium Methyloglobulus morosus DSM 22980 Strain KoM1.</title>
        <authorList>
            <person name="Poehlein A."/>
            <person name="Deutzmann J.S."/>
            <person name="Daniel R."/>
            <person name="Simeonova D.D."/>
        </authorList>
    </citation>
    <scope>NUCLEOTIDE SEQUENCE [LARGE SCALE GENOMIC DNA]</scope>
    <source>
        <strain evidence="3 4">KoM1</strain>
    </source>
</reference>
<dbReference type="Pfam" id="PF11191">
    <property type="entry name" value="DUF2782"/>
    <property type="match status" value="1"/>
</dbReference>
<dbReference type="RefSeq" id="WP_023496142.1">
    <property type="nucleotide sequence ID" value="NZ_AYLO01000132.1"/>
</dbReference>